<dbReference type="Proteomes" id="UP000799764">
    <property type="component" value="Unassembled WGS sequence"/>
</dbReference>
<accession>A0A9P4U987</accession>
<feature type="region of interest" description="Disordered" evidence="1">
    <location>
        <begin position="251"/>
        <end position="272"/>
    </location>
</feature>
<feature type="region of interest" description="Disordered" evidence="1">
    <location>
        <begin position="84"/>
        <end position="145"/>
    </location>
</feature>
<feature type="compositionally biased region" description="Polar residues" evidence="1">
    <location>
        <begin position="133"/>
        <end position="145"/>
    </location>
</feature>
<feature type="compositionally biased region" description="Polar residues" evidence="1">
    <location>
        <begin position="106"/>
        <end position="124"/>
    </location>
</feature>
<sequence length="528" mass="59292">MPSRSILNSTDELDSSMYPSFEIKERQAIPQDTLPQDASFNVCQPSDHMTLERDQMLFQQSSRLMDIRRGRSNSYQAVRCLRAPSRTDSHSPYPIPSQEVNRRRSSTITSGYAMSATPSMTLSPATGFDERGSSQPESSVSMRTQSYSPSVYMASPAVDYKSRAVTLSSDNTASVTLSVPSWSQSCCASAVPSAVSYTLGRMPEPLQHVPLALSSMSSVQSTTTPSTSPESRTIQGTRGYLSPVAHIKQQRRREKRVRRYAPAAAPPPEPTLSIDMTLAPLTKVQKKTNTEIARMFIRNWEMKPKKRRADQDVPVSMEWNPAQQGHKLIDLDLPKFMLLDCIFDPRLLQTEDITNVEVYPDSDPFVELYRICCRVEFMAQVHAHWKDLRSNDDATLSKHLDLLADLKNMGAITPFAPVARYLDAWAEWRTCCELAGSTGRDDDGKHTRPGISKKWLKMMGALGFEERAKQKLKDMLRDKGFVGDWEREVNNELGAVKRQVAAVCKERDGSPFLMDIESLEILKAAHSQ</sequence>
<gene>
    <name evidence="2" type="ORF">P171DRAFT_445661</name>
</gene>
<evidence type="ECO:0000313" key="3">
    <source>
        <dbReference type="Proteomes" id="UP000799764"/>
    </source>
</evidence>
<evidence type="ECO:0000313" key="2">
    <source>
        <dbReference type="EMBL" id="KAF2443164.1"/>
    </source>
</evidence>
<organism evidence="2 3">
    <name type="scientific">Karstenula rhodostoma CBS 690.94</name>
    <dbReference type="NCBI Taxonomy" id="1392251"/>
    <lineage>
        <taxon>Eukaryota</taxon>
        <taxon>Fungi</taxon>
        <taxon>Dikarya</taxon>
        <taxon>Ascomycota</taxon>
        <taxon>Pezizomycotina</taxon>
        <taxon>Dothideomycetes</taxon>
        <taxon>Pleosporomycetidae</taxon>
        <taxon>Pleosporales</taxon>
        <taxon>Massarineae</taxon>
        <taxon>Didymosphaeriaceae</taxon>
        <taxon>Karstenula</taxon>
    </lineage>
</organism>
<keyword evidence="3" id="KW-1185">Reference proteome</keyword>
<protein>
    <submittedName>
        <fullName evidence="2">Uncharacterized protein</fullName>
    </submittedName>
</protein>
<proteinExistence type="predicted"/>
<name>A0A9P4U987_9PLEO</name>
<dbReference type="OrthoDB" id="3800272at2759"/>
<dbReference type="AlphaFoldDB" id="A0A9P4U987"/>
<dbReference type="EMBL" id="MU001503">
    <property type="protein sequence ID" value="KAF2443164.1"/>
    <property type="molecule type" value="Genomic_DNA"/>
</dbReference>
<reference evidence="2" key="1">
    <citation type="journal article" date="2020" name="Stud. Mycol.">
        <title>101 Dothideomycetes genomes: a test case for predicting lifestyles and emergence of pathogens.</title>
        <authorList>
            <person name="Haridas S."/>
            <person name="Albert R."/>
            <person name="Binder M."/>
            <person name="Bloem J."/>
            <person name="Labutti K."/>
            <person name="Salamov A."/>
            <person name="Andreopoulos B."/>
            <person name="Baker S."/>
            <person name="Barry K."/>
            <person name="Bills G."/>
            <person name="Bluhm B."/>
            <person name="Cannon C."/>
            <person name="Castanera R."/>
            <person name="Culley D."/>
            <person name="Daum C."/>
            <person name="Ezra D."/>
            <person name="Gonzalez J."/>
            <person name="Henrissat B."/>
            <person name="Kuo A."/>
            <person name="Liang C."/>
            <person name="Lipzen A."/>
            <person name="Lutzoni F."/>
            <person name="Magnuson J."/>
            <person name="Mondo S."/>
            <person name="Nolan M."/>
            <person name="Ohm R."/>
            <person name="Pangilinan J."/>
            <person name="Park H.-J."/>
            <person name="Ramirez L."/>
            <person name="Alfaro M."/>
            <person name="Sun H."/>
            <person name="Tritt A."/>
            <person name="Yoshinaga Y."/>
            <person name="Zwiers L.-H."/>
            <person name="Turgeon B."/>
            <person name="Goodwin S."/>
            <person name="Spatafora J."/>
            <person name="Crous P."/>
            <person name="Grigoriev I."/>
        </authorList>
    </citation>
    <scope>NUCLEOTIDE SEQUENCE</scope>
    <source>
        <strain evidence="2">CBS 690.94</strain>
    </source>
</reference>
<evidence type="ECO:0000256" key="1">
    <source>
        <dbReference type="SAM" id="MobiDB-lite"/>
    </source>
</evidence>
<comment type="caution">
    <text evidence="2">The sequence shown here is derived from an EMBL/GenBank/DDBJ whole genome shotgun (WGS) entry which is preliminary data.</text>
</comment>